<keyword evidence="1" id="KW-0175">Coiled coil</keyword>
<feature type="domain" description="Dynamin N-terminal" evidence="2">
    <location>
        <begin position="98"/>
        <end position="241"/>
    </location>
</feature>
<keyword evidence="4" id="KW-1185">Reference proteome</keyword>
<feature type="coiled-coil region" evidence="1">
    <location>
        <begin position="351"/>
        <end position="396"/>
    </location>
</feature>
<evidence type="ECO:0000259" key="2">
    <source>
        <dbReference type="Pfam" id="PF00350"/>
    </source>
</evidence>
<dbReference type="PANTHER" id="PTHR26392:SF92">
    <property type="entry name" value="PROTEIN KINASE DOMAIN-CONTAINING PROTEIN"/>
    <property type="match status" value="1"/>
</dbReference>
<dbReference type="OrthoDB" id="8927528at2759"/>
<evidence type="ECO:0000313" key="3">
    <source>
        <dbReference type="EMBL" id="CAC5422030.1"/>
    </source>
</evidence>
<organism evidence="3 4">
    <name type="scientific">Mytilus coruscus</name>
    <name type="common">Sea mussel</name>
    <dbReference type="NCBI Taxonomy" id="42192"/>
    <lineage>
        <taxon>Eukaryota</taxon>
        <taxon>Metazoa</taxon>
        <taxon>Spiralia</taxon>
        <taxon>Lophotrochozoa</taxon>
        <taxon>Mollusca</taxon>
        <taxon>Bivalvia</taxon>
        <taxon>Autobranchia</taxon>
        <taxon>Pteriomorphia</taxon>
        <taxon>Mytilida</taxon>
        <taxon>Mytiloidea</taxon>
        <taxon>Mytilidae</taxon>
        <taxon>Mytilinae</taxon>
        <taxon>Mytilus</taxon>
    </lineage>
</organism>
<dbReference type="InterPro" id="IPR027417">
    <property type="entry name" value="P-loop_NTPase"/>
</dbReference>
<dbReference type="EMBL" id="CACVKT020009474">
    <property type="protein sequence ID" value="CAC5422030.1"/>
    <property type="molecule type" value="Genomic_DNA"/>
</dbReference>
<dbReference type="AlphaFoldDB" id="A0A6J8ENJ3"/>
<accession>A0A6J8ENJ3</accession>
<dbReference type="InterPro" id="IPR045063">
    <property type="entry name" value="Dynamin_N"/>
</dbReference>
<evidence type="ECO:0000313" key="4">
    <source>
        <dbReference type="Proteomes" id="UP000507470"/>
    </source>
</evidence>
<gene>
    <name evidence="3" type="ORF">MCOR_54102</name>
</gene>
<dbReference type="Gene3D" id="3.40.50.300">
    <property type="entry name" value="P-loop containing nucleotide triphosphate hydrolases"/>
    <property type="match status" value="1"/>
</dbReference>
<dbReference type="Proteomes" id="UP000507470">
    <property type="component" value="Unassembled WGS sequence"/>
</dbReference>
<dbReference type="SUPFAM" id="SSF52540">
    <property type="entry name" value="P-loop containing nucleoside triphosphate hydrolases"/>
    <property type="match status" value="1"/>
</dbReference>
<proteinExistence type="predicted"/>
<sequence length="621" mass="72308">MKTTEIIFTFYSTETDTTQTATTSSSNKDIPLPKKRIAILQMLENLEANLKMEEFNSDIKETFWNDLQEILTLTYPNASYKCILQCAKRDLARNDCSIIVTGETSAGKTTVIKQLVGQKLFHTKNVTTAPTVCKIRNSKQLILKAYRKESGDITTIYDEKRFENLKQMKVAIQRLIDNCHEDGEIKDTVFYTDISCPVPILKENVIIVDTPGIEESTDLDDILIDLLPEAVLLIFVVNARGIHKERMSTILKTILRNTDNMICFDPLDGFFLTYDDDDDNSENEILEELKKHWPTVKEDRIFKIKPSQSGSMEDNFYIKDCERFGACLREFIIRNHNKQAESYVSFILDLTENAIKLLDDIKDEKDKLIKQDSEKIRELEDNKDKYIENLHNHKKTLLDEVTCLILDYLKSTTAHDEILNPKEKPSIVKIDFDKIEAELRYRLQNAIKKYLNGRDVEEKVKYENEKIRSTCDKIPLEIKKVEIYKTEIIFELPLEQIKCSYGMEYKRSLHVELLESYSMYAVTRYNHLKYRLLGEKKRLKKAEKRLTYMISNIQKNELKTIAEQSIGKDYNNDVVSIFKDIILEIDRMKATKETMKGECDSLNSKCSSIRTLHNMLQNLKL</sequence>
<dbReference type="Pfam" id="PF00350">
    <property type="entry name" value="Dynamin_N"/>
    <property type="match status" value="1"/>
</dbReference>
<reference evidence="3 4" key="1">
    <citation type="submission" date="2020-06" db="EMBL/GenBank/DDBJ databases">
        <authorList>
            <person name="Li R."/>
            <person name="Bekaert M."/>
        </authorList>
    </citation>
    <scope>NUCLEOTIDE SEQUENCE [LARGE SCALE GENOMIC DNA]</scope>
    <source>
        <strain evidence="4">wild</strain>
    </source>
</reference>
<dbReference type="PANTHER" id="PTHR26392">
    <property type="entry name" value="MITOGEN-ACTIVATED PROTEIN KINASE KINASE KINASE 7-RELATED"/>
    <property type="match status" value="1"/>
</dbReference>
<protein>
    <recommendedName>
        <fullName evidence="2">Dynamin N-terminal domain-containing protein</fullName>
    </recommendedName>
</protein>
<name>A0A6J8ENJ3_MYTCO</name>
<evidence type="ECO:0000256" key="1">
    <source>
        <dbReference type="SAM" id="Coils"/>
    </source>
</evidence>